<evidence type="ECO:0000256" key="1">
    <source>
        <dbReference type="SAM" id="SignalP"/>
    </source>
</evidence>
<feature type="chain" id="PRO_5001962870" description="Lipoprotein" evidence="1">
    <location>
        <begin position="20"/>
        <end position="187"/>
    </location>
</feature>
<gene>
    <name evidence="2" type="ORF">N800_08865</name>
</gene>
<protein>
    <recommendedName>
        <fullName evidence="4">Lipoprotein</fullName>
    </recommendedName>
</protein>
<dbReference type="AlphaFoldDB" id="A0A0A0F4J6"/>
<dbReference type="OrthoDB" id="1492923at2"/>
<proteinExistence type="predicted"/>
<name>A0A0A0F4J6_9GAMM</name>
<accession>A0A0A0F4J6</accession>
<dbReference type="STRING" id="1385517.N800_08865"/>
<dbReference type="Proteomes" id="UP000029998">
    <property type="component" value="Unassembled WGS sequence"/>
</dbReference>
<evidence type="ECO:0008006" key="4">
    <source>
        <dbReference type="Google" id="ProtNLM"/>
    </source>
</evidence>
<keyword evidence="3" id="KW-1185">Reference proteome</keyword>
<dbReference type="EMBL" id="AVPU01000001">
    <property type="protein sequence ID" value="KGM56297.1"/>
    <property type="molecule type" value="Genomic_DNA"/>
</dbReference>
<dbReference type="eggNOG" id="COG0457">
    <property type="taxonomic scope" value="Bacteria"/>
</dbReference>
<evidence type="ECO:0000313" key="3">
    <source>
        <dbReference type="Proteomes" id="UP000029998"/>
    </source>
</evidence>
<evidence type="ECO:0000313" key="2">
    <source>
        <dbReference type="EMBL" id="KGM56297.1"/>
    </source>
</evidence>
<reference evidence="2 3" key="1">
    <citation type="submission" date="2013-08" db="EMBL/GenBank/DDBJ databases">
        <title>Genome sequencing of Lysobacter.</title>
        <authorList>
            <person name="Zhang S."/>
            <person name="Wang G."/>
        </authorList>
    </citation>
    <scope>NUCLEOTIDE SEQUENCE [LARGE SCALE GENOMIC DNA]</scope>
    <source>
        <strain evidence="2 3">GH1-9</strain>
    </source>
</reference>
<feature type="signal peptide" evidence="1">
    <location>
        <begin position="1"/>
        <end position="19"/>
    </location>
</feature>
<comment type="caution">
    <text evidence="2">The sequence shown here is derived from an EMBL/GenBank/DDBJ whole genome shotgun (WGS) entry which is preliminary data.</text>
</comment>
<dbReference type="RefSeq" id="WP_036133590.1">
    <property type="nucleotide sequence ID" value="NZ_AVPU01000001.1"/>
</dbReference>
<organism evidence="2 3">
    <name type="scientific">Lysobacter daejeonensis GH1-9</name>
    <dbReference type="NCBI Taxonomy" id="1385517"/>
    <lineage>
        <taxon>Bacteria</taxon>
        <taxon>Pseudomonadati</taxon>
        <taxon>Pseudomonadota</taxon>
        <taxon>Gammaproteobacteria</taxon>
        <taxon>Lysobacterales</taxon>
        <taxon>Lysobacteraceae</taxon>
        <taxon>Aerolutibacter</taxon>
    </lineage>
</organism>
<sequence>MSKLISLLLLVVFSLPARADDAELAQLAAEDQAVRAGGADSRSDDVRREKVLEILAAGGATTPQDKFNAGIVLQHTGLTFCDGKLQSLSAENYLLAHFLFKEAMAGGVKDAKYLVAASIDRYLSFTKGLQRYGTNRVMDQSTGNELLVPIDRSITDQERALYDVPPLQELLSKYPEQPAPNGQRSGG</sequence>
<keyword evidence="1" id="KW-0732">Signal</keyword>